<feature type="compositionally biased region" description="Low complexity" evidence="1">
    <location>
        <begin position="96"/>
        <end position="105"/>
    </location>
</feature>
<dbReference type="CDD" id="cd12797">
    <property type="entry name" value="M23_peptidase"/>
    <property type="match status" value="1"/>
</dbReference>
<evidence type="ECO:0000313" key="3">
    <source>
        <dbReference type="EMBL" id="WGK68413.1"/>
    </source>
</evidence>
<dbReference type="EC" id="3.4.24.-" evidence="3"/>
<evidence type="ECO:0000259" key="2">
    <source>
        <dbReference type="Pfam" id="PF01551"/>
    </source>
</evidence>
<protein>
    <submittedName>
        <fullName evidence="3">M23 family metallopeptidase</fullName>
        <ecNumber evidence="3">3.4.24.-</ecNumber>
    </submittedName>
</protein>
<organism evidence="3 4">
    <name type="scientific">Candidatus Haliotispira prima</name>
    <dbReference type="NCBI Taxonomy" id="3034016"/>
    <lineage>
        <taxon>Bacteria</taxon>
        <taxon>Pseudomonadati</taxon>
        <taxon>Spirochaetota</taxon>
        <taxon>Spirochaetia</taxon>
        <taxon>Spirochaetales</taxon>
        <taxon>Spirochaetaceae</taxon>
        <taxon>Candidatus Haliotispira</taxon>
    </lineage>
</organism>
<proteinExistence type="predicted"/>
<evidence type="ECO:0000313" key="4">
    <source>
        <dbReference type="Proteomes" id="UP001228690"/>
    </source>
</evidence>
<dbReference type="RefSeq" id="WP_326926593.1">
    <property type="nucleotide sequence ID" value="NZ_CP123443.1"/>
</dbReference>
<dbReference type="PANTHER" id="PTHR21666:SF270">
    <property type="entry name" value="MUREIN HYDROLASE ACTIVATOR ENVC"/>
    <property type="match status" value="1"/>
</dbReference>
<dbReference type="GO" id="GO:0016787">
    <property type="term" value="F:hydrolase activity"/>
    <property type="evidence" value="ECO:0007669"/>
    <property type="project" value="UniProtKB-KW"/>
</dbReference>
<dbReference type="InterPro" id="IPR016047">
    <property type="entry name" value="M23ase_b-sheet_dom"/>
</dbReference>
<dbReference type="InterPro" id="IPR050570">
    <property type="entry name" value="Cell_wall_metabolism_enzyme"/>
</dbReference>
<reference evidence="3 4" key="1">
    <citation type="submission" date="2023-04" db="EMBL/GenBank/DDBJ databases">
        <title>Spirochaete genome identified in red abalone sample constitutes a novel genus.</title>
        <authorList>
            <person name="Sharma S.P."/>
            <person name="Purcell C.M."/>
            <person name="Hyde J.R."/>
            <person name="Severin A.J."/>
        </authorList>
    </citation>
    <scope>NUCLEOTIDE SEQUENCE [LARGE SCALE GENOMIC DNA]</scope>
    <source>
        <strain evidence="3 4">SP-2023</strain>
    </source>
</reference>
<feature type="compositionally biased region" description="Basic and acidic residues" evidence="1">
    <location>
        <begin position="41"/>
        <end position="70"/>
    </location>
</feature>
<dbReference type="Proteomes" id="UP001228690">
    <property type="component" value="Chromosome"/>
</dbReference>
<accession>A0ABY8MGT0</accession>
<sequence length="409" mass="46395">MSLCRIAFYVRHTLGISGLILCLSGIFLVFSANTGLSARKSPAENRRHGKALDRAEEAQTKTLRPTETDSKTSSQNHTKTTRESETKAPGTGPIHNQGQDQNQDQDTADLREPGIPKEWQAYPVISSLNRIKGVFRQFLIEVKENKRRWARRNSLLPLTLYVYQIQEQDNIFTISAKTSISVEGIATLNRIEHPNSLPRNRGYILIPNNSGIFLPQDQSLNGKEQKPYQSLSAWEQQLRQNREKLLFHRLIIDKRAYFYYPKSQFNQTERSYFLDNIFRSPVQQKFYVTSGFGARRDPITGKNSYHDGLDIRSPYGAPIYSIANGTVRDLGESRLYGLYVKIRLNNDKGQVVLYGHLTAALVQKGQRVDAGEVIGNSGQSGRITGPHLHLTVFEDNKAVDPAPLFRNLY</sequence>
<keyword evidence="3" id="KW-0378">Hydrolase</keyword>
<feature type="domain" description="M23ase beta-sheet core" evidence="2">
    <location>
        <begin position="305"/>
        <end position="401"/>
    </location>
</feature>
<keyword evidence="4" id="KW-1185">Reference proteome</keyword>
<dbReference type="SUPFAM" id="SSF51261">
    <property type="entry name" value="Duplicated hybrid motif"/>
    <property type="match status" value="1"/>
</dbReference>
<dbReference type="EMBL" id="CP123443">
    <property type="protein sequence ID" value="WGK68413.1"/>
    <property type="molecule type" value="Genomic_DNA"/>
</dbReference>
<dbReference type="Gene3D" id="2.70.70.10">
    <property type="entry name" value="Glucose Permease (Domain IIA)"/>
    <property type="match status" value="1"/>
</dbReference>
<dbReference type="Pfam" id="PF01551">
    <property type="entry name" value="Peptidase_M23"/>
    <property type="match status" value="1"/>
</dbReference>
<gene>
    <name evidence="3" type="ORF">P0082_07955</name>
</gene>
<dbReference type="PANTHER" id="PTHR21666">
    <property type="entry name" value="PEPTIDASE-RELATED"/>
    <property type="match status" value="1"/>
</dbReference>
<name>A0ABY8MGT0_9SPIO</name>
<evidence type="ECO:0000256" key="1">
    <source>
        <dbReference type="SAM" id="MobiDB-lite"/>
    </source>
</evidence>
<dbReference type="InterPro" id="IPR011055">
    <property type="entry name" value="Dup_hybrid_motif"/>
</dbReference>
<feature type="region of interest" description="Disordered" evidence="1">
    <location>
        <begin position="38"/>
        <end position="113"/>
    </location>
</feature>